<dbReference type="Gene3D" id="3.30.70.990">
    <property type="entry name" value="YajQ-like, domain 2"/>
    <property type="match status" value="1"/>
</dbReference>
<dbReference type="PANTHER" id="PTHR30476:SF0">
    <property type="entry name" value="UPF0234 PROTEIN YAJQ"/>
    <property type="match status" value="1"/>
</dbReference>
<keyword evidence="1 3" id="KW-0547">Nucleotide-binding</keyword>
<dbReference type="KEGG" id="nva:G3M78_04715"/>
<evidence type="ECO:0000256" key="2">
    <source>
        <dbReference type="ARBA" id="ARBA00093450"/>
    </source>
</evidence>
<dbReference type="InterPro" id="IPR036183">
    <property type="entry name" value="YajQ-like_sf"/>
</dbReference>
<reference evidence="5" key="1">
    <citation type="submission" date="2020-02" db="EMBL/GenBank/DDBJ databases">
        <title>Genomic and physiological characterization of two novel Nitrospinaceae genera.</title>
        <authorList>
            <person name="Mueller A.J."/>
            <person name="Jung M.-Y."/>
            <person name="Strachan C.R."/>
            <person name="Herbold C.W."/>
            <person name="Kirkegaard R.H."/>
            <person name="Daims H."/>
        </authorList>
    </citation>
    <scope>NUCLEOTIDE SEQUENCE [LARGE SCALE GENOMIC DNA]</scope>
</reference>
<dbReference type="InterPro" id="IPR035570">
    <property type="entry name" value="UPF0234_N"/>
</dbReference>
<protein>
    <recommendedName>
        <fullName evidence="3">Nucleotide-binding protein G3M78_04715</fullName>
    </recommendedName>
</protein>
<dbReference type="EMBL" id="CP048620">
    <property type="protein sequence ID" value="QPJ64728.1"/>
    <property type="molecule type" value="Genomic_DNA"/>
</dbReference>
<dbReference type="PANTHER" id="PTHR30476">
    <property type="entry name" value="UPF0234 PROTEIN YAJQ"/>
    <property type="match status" value="1"/>
</dbReference>
<accession>A0A7T0G2X6</accession>
<dbReference type="GO" id="GO:0000166">
    <property type="term" value="F:nucleotide binding"/>
    <property type="evidence" value="ECO:0007669"/>
    <property type="project" value="UniProtKB-UniRule"/>
</dbReference>
<comment type="similarity">
    <text evidence="2 3">Belongs to the YajQ family.</text>
</comment>
<comment type="function">
    <text evidence="3">Nucleotide-binding protein.</text>
</comment>
<dbReference type="InterPro" id="IPR035571">
    <property type="entry name" value="UPF0234-like_C"/>
</dbReference>
<gene>
    <name evidence="4" type="ORF">G3M78_04715</name>
</gene>
<dbReference type="Proteomes" id="UP000594464">
    <property type="component" value="Chromosome"/>
</dbReference>
<evidence type="ECO:0000313" key="5">
    <source>
        <dbReference type="Proteomes" id="UP000594464"/>
    </source>
</evidence>
<sequence>MASNSSFDIVSEVDLAEVQNAINQSMMEIRQRFDFKGSCSEINLDQKTQEIVMTSDDEFKMKSVLDILQGKLVKRNVSLKALEYGAVEAASGGTARQTIKLQQGIPQDKGKEIIKFIKGSGLKKVQAQIQDDQVRVTGKNKDDLQEAINLLKDKDFGIHMSFTNYR</sequence>
<dbReference type="Gene3D" id="3.30.70.860">
    <property type="match status" value="1"/>
</dbReference>
<organism evidence="4 5">
    <name type="scientific">Candidatus Nitrohelix vancouverensis</name>
    <dbReference type="NCBI Taxonomy" id="2705534"/>
    <lineage>
        <taxon>Bacteria</taxon>
        <taxon>Pseudomonadati</taxon>
        <taxon>Nitrospinota/Tectimicrobiota group</taxon>
        <taxon>Nitrospinota</taxon>
        <taxon>Nitrospinia</taxon>
        <taxon>Nitrospinales</taxon>
        <taxon>Nitrospinaceae</taxon>
        <taxon>Candidatus Nitrohelix</taxon>
    </lineage>
</organism>
<dbReference type="InterPro" id="IPR007551">
    <property type="entry name" value="YajQ/Smlt4090-like"/>
</dbReference>
<name>A0A7T0G2X6_9BACT</name>
<proteinExistence type="inferred from homology"/>
<dbReference type="GO" id="GO:0005829">
    <property type="term" value="C:cytosol"/>
    <property type="evidence" value="ECO:0007669"/>
    <property type="project" value="TreeGrafter"/>
</dbReference>
<evidence type="ECO:0000313" key="4">
    <source>
        <dbReference type="EMBL" id="QPJ64728.1"/>
    </source>
</evidence>
<dbReference type="SUPFAM" id="SSF89963">
    <property type="entry name" value="YajQ-like"/>
    <property type="match status" value="2"/>
</dbReference>
<dbReference type="AlphaFoldDB" id="A0A7T0G2X6"/>
<evidence type="ECO:0000256" key="1">
    <source>
        <dbReference type="ARBA" id="ARBA00022741"/>
    </source>
</evidence>
<dbReference type="CDD" id="cd11740">
    <property type="entry name" value="YajQ_like"/>
    <property type="match status" value="1"/>
</dbReference>
<evidence type="ECO:0000256" key="3">
    <source>
        <dbReference type="HAMAP-Rule" id="MF_00632"/>
    </source>
</evidence>
<dbReference type="HAMAP" id="MF_00632">
    <property type="entry name" value="UPF0234"/>
    <property type="match status" value="1"/>
</dbReference>
<dbReference type="NCBIfam" id="NF003819">
    <property type="entry name" value="PRK05412.1"/>
    <property type="match status" value="1"/>
</dbReference>
<dbReference type="Pfam" id="PF04461">
    <property type="entry name" value="YajQ"/>
    <property type="match status" value="1"/>
</dbReference>